<proteinExistence type="predicted"/>
<evidence type="ECO:0000256" key="3">
    <source>
        <dbReference type="ARBA" id="ARBA00022679"/>
    </source>
</evidence>
<keyword evidence="3" id="KW-0808">Transferase</keyword>
<reference evidence="10" key="1">
    <citation type="submission" date="2020-09" db="EMBL/GenBank/DDBJ databases">
        <title>Whole genome shotgun sequence of Streptomyces xanthophaeus NBRC 12829.</title>
        <authorList>
            <person name="Komaki H."/>
            <person name="Tamura T."/>
        </authorList>
    </citation>
    <scope>NUCLEOTIDE SEQUENCE</scope>
    <source>
        <strain evidence="10">NBRC 12829</strain>
    </source>
</reference>
<keyword evidence="4 7" id="KW-0547">Nucleotide-binding</keyword>
<evidence type="ECO:0000256" key="6">
    <source>
        <dbReference type="ARBA" id="ARBA00022840"/>
    </source>
</evidence>
<protein>
    <recommendedName>
        <fullName evidence="1">non-specific serine/threonine protein kinase</fullName>
        <ecNumber evidence="1">2.7.11.1</ecNumber>
    </recommendedName>
</protein>
<sequence>MYNEETETATEPALAATTAVTSTGTVTTASTTAAAAAAAPAPAPAPGPAGGERLIAGRYRLLSRLGEGGMGTVWQARDETLHREVAVKEVRAPAGLRAEDIGRMYSRLEREAWAAARIPDRNVVTVHDVVLEDDRPWIVMELVRGRSLAELLRDEGPLTPRHAAHIGAEVLSALRAAHAVGVEHRDVKPANVLLAEDGRVVLSDFGIAMVEGSTALTMTGEVVGSPEYLPPERALGRPSGPASDLWSLGVMLYAAVEGISPFRHDTALSTLRAVVDEEPPVPTRAGPLAPVIAGLLRKEPAERTSAAEAAVALRDIAHEPDATTTGARILPTATPPGPTAAAATTPTPTTATEPTATEPTATEPTTAAAATTTARTAPDSPPESVPEAPEQAAAAEAPAPPAQPRGRRTAVLVAAGATACVLIAGGLTYALAGNDGDTATGSGVRVSVAGANTTYTGSCPTPEGRAPAFTATFTASEPTLISYRWVSGDGSVVDPHWRTLSIGDKANPTGHDTVRLTTYTKAGTLTTGMAVELQSPTRTLSNPVPFSITCTG</sequence>
<keyword evidence="11" id="KW-1185">Reference proteome</keyword>
<dbReference type="EC" id="2.7.11.1" evidence="1"/>
<dbReference type="InterPro" id="IPR011009">
    <property type="entry name" value="Kinase-like_dom_sf"/>
</dbReference>
<dbReference type="InterPro" id="IPR017441">
    <property type="entry name" value="Protein_kinase_ATP_BS"/>
</dbReference>
<keyword evidence="5" id="KW-0418">Kinase</keyword>
<dbReference type="PROSITE" id="PS00107">
    <property type="entry name" value="PROTEIN_KINASE_ATP"/>
    <property type="match status" value="1"/>
</dbReference>
<dbReference type="GO" id="GO:0004674">
    <property type="term" value="F:protein serine/threonine kinase activity"/>
    <property type="evidence" value="ECO:0007669"/>
    <property type="project" value="UniProtKB-KW"/>
</dbReference>
<organism evidence="10 11">
    <name type="scientific">Streptomyces xanthophaeus</name>
    <dbReference type="NCBI Taxonomy" id="67385"/>
    <lineage>
        <taxon>Bacteria</taxon>
        <taxon>Bacillati</taxon>
        <taxon>Actinomycetota</taxon>
        <taxon>Actinomycetes</taxon>
        <taxon>Kitasatosporales</taxon>
        <taxon>Streptomycetaceae</taxon>
        <taxon>Streptomyces</taxon>
    </lineage>
</organism>
<dbReference type="Gene3D" id="3.30.200.20">
    <property type="entry name" value="Phosphorylase Kinase, domain 1"/>
    <property type="match status" value="1"/>
</dbReference>
<evidence type="ECO:0000313" key="10">
    <source>
        <dbReference type="EMBL" id="GHI82990.1"/>
    </source>
</evidence>
<dbReference type="RefSeq" id="WP_078904682.1">
    <property type="nucleotide sequence ID" value="NZ_BNEE01000003.1"/>
</dbReference>
<feature type="domain" description="Protein kinase" evidence="9">
    <location>
        <begin position="59"/>
        <end position="321"/>
    </location>
</feature>
<dbReference type="PROSITE" id="PS00108">
    <property type="entry name" value="PROTEIN_KINASE_ST"/>
    <property type="match status" value="1"/>
</dbReference>
<dbReference type="InterPro" id="IPR008271">
    <property type="entry name" value="Ser/Thr_kinase_AS"/>
</dbReference>
<evidence type="ECO:0000256" key="7">
    <source>
        <dbReference type="PROSITE-ProRule" id="PRU10141"/>
    </source>
</evidence>
<dbReference type="Gene3D" id="1.10.510.10">
    <property type="entry name" value="Transferase(Phosphotransferase) domain 1"/>
    <property type="match status" value="1"/>
</dbReference>
<dbReference type="AlphaFoldDB" id="A0A919GSH4"/>
<accession>A0A919GSH4</accession>
<evidence type="ECO:0000259" key="9">
    <source>
        <dbReference type="PROSITE" id="PS50011"/>
    </source>
</evidence>
<dbReference type="SUPFAM" id="SSF56112">
    <property type="entry name" value="Protein kinase-like (PK-like)"/>
    <property type="match status" value="1"/>
</dbReference>
<dbReference type="Proteomes" id="UP000600026">
    <property type="component" value="Unassembled WGS sequence"/>
</dbReference>
<name>A0A919GSH4_9ACTN</name>
<gene>
    <name evidence="10" type="ORF">Sxan_03540</name>
</gene>
<feature type="compositionally biased region" description="Low complexity" evidence="8">
    <location>
        <begin position="339"/>
        <end position="378"/>
    </location>
</feature>
<dbReference type="OrthoDB" id="9762169at2"/>
<dbReference type="Pfam" id="PF00069">
    <property type="entry name" value="Pkinase"/>
    <property type="match status" value="1"/>
</dbReference>
<feature type="region of interest" description="Disordered" evidence="8">
    <location>
        <begin position="317"/>
        <end position="405"/>
    </location>
</feature>
<evidence type="ECO:0000313" key="11">
    <source>
        <dbReference type="Proteomes" id="UP000600026"/>
    </source>
</evidence>
<evidence type="ECO:0000256" key="4">
    <source>
        <dbReference type="ARBA" id="ARBA00022741"/>
    </source>
</evidence>
<keyword evidence="2" id="KW-0723">Serine/threonine-protein kinase</keyword>
<dbReference type="InterPro" id="IPR000719">
    <property type="entry name" value="Prot_kinase_dom"/>
</dbReference>
<keyword evidence="6 7" id="KW-0067">ATP-binding</keyword>
<feature type="binding site" evidence="7">
    <location>
        <position position="88"/>
    </location>
    <ligand>
        <name>ATP</name>
        <dbReference type="ChEBI" id="CHEBI:30616"/>
    </ligand>
</feature>
<dbReference type="PANTHER" id="PTHR43289:SF6">
    <property type="entry name" value="SERINE_THREONINE-PROTEIN KINASE NEKL-3"/>
    <property type="match status" value="1"/>
</dbReference>
<dbReference type="SMART" id="SM00220">
    <property type="entry name" value="S_TKc"/>
    <property type="match status" value="1"/>
</dbReference>
<evidence type="ECO:0000256" key="2">
    <source>
        <dbReference type="ARBA" id="ARBA00022527"/>
    </source>
</evidence>
<evidence type="ECO:0000256" key="1">
    <source>
        <dbReference type="ARBA" id="ARBA00012513"/>
    </source>
</evidence>
<evidence type="ECO:0000256" key="8">
    <source>
        <dbReference type="SAM" id="MobiDB-lite"/>
    </source>
</evidence>
<dbReference type="PROSITE" id="PS50011">
    <property type="entry name" value="PROTEIN_KINASE_DOM"/>
    <property type="match status" value="1"/>
</dbReference>
<dbReference type="EMBL" id="BNEE01000003">
    <property type="protein sequence ID" value="GHI82990.1"/>
    <property type="molecule type" value="Genomic_DNA"/>
</dbReference>
<comment type="caution">
    <text evidence="10">The sequence shown here is derived from an EMBL/GenBank/DDBJ whole genome shotgun (WGS) entry which is preliminary data.</text>
</comment>
<feature type="compositionally biased region" description="Low complexity" evidence="8">
    <location>
        <begin position="385"/>
        <end position="397"/>
    </location>
</feature>
<dbReference type="GO" id="GO:0005524">
    <property type="term" value="F:ATP binding"/>
    <property type="evidence" value="ECO:0007669"/>
    <property type="project" value="UniProtKB-UniRule"/>
</dbReference>
<dbReference type="PANTHER" id="PTHR43289">
    <property type="entry name" value="MITOGEN-ACTIVATED PROTEIN KINASE KINASE KINASE 20-RELATED"/>
    <property type="match status" value="1"/>
</dbReference>
<dbReference type="CDD" id="cd14014">
    <property type="entry name" value="STKc_PknB_like"/>
    <property type="match status" value="1"/>
</dbReference>
<evidence type="ECO:0000256" key="5">
    <source>
        <dbReference type="ARBA" id="ARBA00022777"/>
    </source>
</evidence>